<accession>A0A0L0C9H8</accession>
<keyword evidence="2" id="KW-1185">Reference proteome</keyword>
<evidence type="ECO:0000313" key="1">
    <source>
        <dbReference type="EMBL" id="KNC28906.1"/>
    </source>
</evidence>
<protein>
    <submittedName>
        <fullName evidence="1">Uncharacterized protein</fullName>
    </submittedName>
</protein>
<reference evidence="1 2" key="1">
    <citation type="journal article" date="2015" name="Nat. Commun.">
        <title>Lucilia cuprina genome unlocks parasitic fly biology to underpin future interventions.</title>
        <authorList>
            <person name="Anstead C.A."/>
            <person name="Korhonen P.K."/>
            <person name="Young N.D."/>
            <person name="Hall R.S."/>
            <person name="Jex A.R."/>
            <person name="Murali S.C."/>
            <person name="Hughes D.S."/>
            <person name="Lee S.F."/>
            <person name="Perry T."/>
            <person name="Stroehlein A.J."/>
            <person name="Ansell B.R."/>
            <person name="Breugelmans B."/>
            <person name="Hofmann A."/>
            <person name="Qu J."/>
            <person name="Dugan S."/>
            <person name="Lee S.L."/>
            <person name="Chao H."/>
            <person name="Dinh H."/>
            <person name="Han Y."/>
            <person name="Doddapaneni H.V."/>
            <person name="Worley K.C."/>
            <person name="Muzny D.M."/>
            <person name="Ioannidis P."/>
            <person name="Waterhouse R.M."/>
            <person name="Zdobnov E.M."/>
            <person name="James P.J."/>
            <person name="Bagnall N.H."/>
            <person name="Kotze A.C."/>
            <person name="Gibbs R.A."/>
            <person name="Richards S."/>
            <person name="Batterham P."/>
            <person name="Gasser R.B."/>
        </authorList>
    </citation>
    <scope>NUCLEOTIDE SEQUENCE [LARGE SCALE GENOMIC DNA]</scope>
    <source>
        <strain evidence="1 2">LS</strain>
        <tissue evidence="1">Full body</tissue>
    </source>
</reference>
<dbReference type="EMBL" id="JRES01000734">
    <property type="protein sequence ID" value="KNC28906.1"/>
    <property type="molecule type" value="Genomic_DNA"/>
</dbReference>
<dbReference type="Proteomes" id="UP000037069">
    <property type="component" value="Unassembled WGS sequence"/>
</dbReference>
<dbReference type="AlphaFoldDB" id="A0A0L0C9H8"/>
<proteinExistence type="predicted"/>
<name>A0A0L0C9H8_LUCCU</name>
<gene>
    <name evidence="1" type="ORF">FF38_07130</name>
</gene>
<sequence length="199" mass="22916">MPNSNDNKQKQKAECQPGNIMLVNSEQPNHMNHNKTRNIRNISFNYKIIQINHGSRPRSLATLILFKNFAGKGNDKTTYPQDSKLGKVMFELSDLSSSPYTLNLYVFCYSGPMETGSPQDIVSDFILPWLLKRCFRDARRSCGLNLNLREQNVLLKNLLFGINSVRLPRQQMPQRGMTVGNELLSNVYKYRVVEVCWIE</sequence>
<organism evidence="1 2">
    <name type="scientific">Lucilia cuprina</name>
    <name type="common">Green bottle fly</name>
    <name type="synonym">Australian sheep blowfly</name>
    <dbReference type="NCBI Taxonomy" id="7375"/>
    <lineage>
        <taxon>Eukaryota</taxon>
        <taxon>Metazoa</taxon>
        <taxon>Ecdysozoa</taxon>
        <taxon>Arthropoda</taxon>
        <taxon>Hexapoda</taxon>
        <taxon>Insecta</taxon>
        <taxon>Pterygota</taxon>
        <taxon>Neoptera</taxon>
        <taxon>Endopterygota</taxon>
        <taxon>Diptera</taxon>
        <taxon>Brachycera</taxon>
        <taxon>Muscomorpha</taxon>
        <taxon>Oestroidea</taxon>
        <taxon>Calliphoridae</taxon>
        <taxon>Luciliinae</taxon>
        <taxon>Lucilia</taxon>
    </lineage>
</organism>
<evidence type="ECO:0000313" key="2">
    <source>
        <dbReference type="Proteomes" id="UP000037069"/>
    </source>
</evidence>
<comment type="caution">
    <text evidence="1">The sequence shown here is derived from an EMBL/GenBank/DDBJ whole genome shotgun (WGS) entry which is preliminary data.</text>
</comment>